<name>A0A317CDP4_9GAMM</name>
<dbReference type="AlphaFoldDB" id="A0A317CDP4"/>
<dbReference type="Proteomes" id="UP000245539">
    <property type="component" value="Unassembled WGS sequence"/>
</dbReference>
<keyword evidence="5 13" id="KW-0444">Lipid biosynthesis</keyword>
<dbReference type="GO" id="GO:0009244">
    <property type="term" value="P:lipopolysaccharide core region biosynthetic process"/>
    <property type="evidence" value="ECO:0007669"/>
    <property type="project" value="TreeGrafter"/>
</dbReference>
<evidence type="ECO:0000313" key="14">
    <source>
        <dbReference type="EMBL" id="PWQ96499.1"/>
    </source>
</evidence>
<comment type="pathway">
    <text evidence="2 13">Glycolipid biosynthesis; lipid IV(A) biosynthesis; lipid IV(A) from (3R)-3-hydroxytetradecanoyl-[acyl-carrier-protein] and UDP-N-acetyl-alpha-D-glucosamine: step 6/6.</text>
</comment>
<keyword evidence="7 13" id="KW-0808">Transferase</keyword>
<dbReference type="NCBIfam" id="TIGR00682">
    <property type="entry name" value="lpxK"/>
    <property type="match status" value="1"/>
</dbReference>
<evidence type="ECO:0000256" key="10">
    <source>
        <dbReference type="ARBA" id="ARBA00022840"/>
    </source>
</evidence>
<dbReference type="UniPathway" id="UPA00359">
    <property type="reaction ID" value="UER00482"/>
</dbReference>
<protein>
    <recommendedName>
        <fullName evidence="4 13">Tetraacyldisaccharide 4'-kinase</fullName>
        <ecNumber evidence="3 13">2.7.1.130</ecNumber>
    </recommendedName>
    <alternativeName>
        <fullName evidence="12 13">Lipid A 4'-kinase</fullName>
    </alternativeName>
</protein>
<dbReference type="PANTHER" id="PTHR42724">
    <property type="entry name" value="TETRAACYLDISACCHARIDE 4'-KINASE"/>
    <property type="match status" value="1"/>
</dbReference>
<evidence type="ECO:0000256" key="2">
    <source>
        <dbReference type="ARBA" id="ARBA00004870"/>
    </source>
</evidence>
<reference evidence="14 15" key="1">
    <citation type="submission" date="2018-05" db="EMBL/GenBank/DDBJ databases">
        <title>Leucothrix arctica sp. nov., isolated from Arctic seawater.</title>
        <authorList>
            <person name="Choi A."/>
            <person name="Baek K."/>
        </authorList>
    </citation>
    <scope>NUCLEOTIDE SEQUENCE [LARGE SCALE GENOMIC DNA]</scope>
    <source>
        <strain evidence="14 15">JCM 18388</strain>
    </source>
</reference>
<accession>A0A317CDP4</accession>
<dbReference type="GO" id="GO:0009245">
    <property type="term" value="P:lipid A biosynthetic process"/>
    <property type="evidence" value="ECO:0007669"/>
    <property type="project" value="UniProtKB-UniRule"/>
</dbReference>
<evidence type="ECO:0000256" key="1">
    <source>
        <dbReference type="ARBA" id="ARBA00002274"/>
    </source>
</evidence>
<dbReference type="GO" id="GO:0005886">
    <property type="term" value="C:plasma membrane"/>
    <property type="evidence" value="ECO:0007669"/>
    <property type="project" value="TreeGrafter"/>
</dbReference>
<evidence type="ECO:0000256" key="7">
    <source>
        <dbReference type="ARBA" id="ARBA00022679"/>
    </source>
</evidence>
<dbReference type="InterPro" id="IPR027417">
    <property type="entry name" value="P-loop_NTPase"/>
</dbReference>
<dbReference type="EC" id="2.7.1.130" evidence="3 13"/>
<keyword evidence="10 13" id="KW-0067">ATP-binding</keyword>
<evidence type="ECO:0000313" key="15">
    <source>
        <dbReference type="Proteomes" id="UP000245539"/>
    </source>
</evidence>
<evidence type="ECO:0000256" key="11">
    <source>
        <dbReference type="ARBA" id="ARBA00023098"/>
    </source>
</evidence>
<dbReference type="InterPro" id="IPR003758">
    <property type="entry name" value="LpxK"/>
</dbReference>
<comment type="function">
    <text evidence="1 13">Transfers the gamma-phosphate of ATP to the 4'-position of a tetraacyldisaccharide 1-phosphate intermediate (termed DS-1-P) to form tetraacyldisaccharide 1,4'-bis-phosphate (lipid IVA).</text>
</comment>
<comment type="caution">
    <text evidence="14">The sequence shown here is derived from an EMBL/GenBank/DDBJ whole genome shotgun (WGS) entry which is preliminary data.</text>
</comment>
<keyword evidence="9 13" id="KW-0418">Kinase</keyword>
<dbReference type="Pfam" id="PF02606">
    <property type="entry name" value="LpxK"/>
    <property type="match status" value="1"/>
</dbReference>
<dbReference type="HAMAP" id="MF_00409">
    <property type="entry name" value="LpxK"/>
    <property type="match status" value="1"/>
</dbReference>
<evidence type="ECO:0000256" key="5">
    <source>
        <dbReference type="ARBA" id="ARBA00022516"/>
    </source>
</evidence>
<gene>
    <name evidence="13" type="primary">lpxK</name>
    <name evidence="14" type="ORF">DKW60_12870</name>
</gene>
<dbReference type="GO" id="GO:0009029">
    <property type="term" value="F:lipid-A 4'-kinase activity"/>
    <property type="evidence" value="ECO:0007669"/>
    <property type="project" value="UniProtKB-UniRule"/>
</dbReference>
<evidence type="ECO:0000256" key="12">
    <source>
        <dbReference type="ARBA" id="ARBA00029757"/>
    </source>
</evidence>
<dbReference type="SUPFAM" id="SSF52540">
    <property type="entry name" value="P-loop containing nucleoside triphosphate hydrolases"/>
    <property type="match status" value="1"/>
</dbReference>
<evidence type="ECO:0000256" key="3">
    <source>
        <dbReference type="ARBA" id="ARBA00012071"/>
    </source>
</evidence>
<comment type="similarity">
    <text evidence="13">Belongs to the LpxK family.</text>
</comment>
<evidence type="ECO:0000256" key="6">
    <source>
        <dbReference type="ARBA" id="ARBA00022556"/>
    </source>
</evidence>
<dbReference type="OrthoDB" id="9766423at2"/>
<feature type="binding site" evidence="13">
    <location>
        <begin position="52"/>
        <end position="59"/>
    </location>
    <ligand>
        <name>ATP</name>
        <dbReference type="ChEBI" id="CHEBI:30616"/>
    </ligand>
</feature>
<evidence type="ECO:0000256" key="8">
    <source>
        <dbReference type="ARBA" id="ARBA00022741"/>
    </source>
</evidence>
<dbReference type="PANTHER" id="PTHR42724:SF1">
    <property type="entry name" value="TETRAACYLDISACCHARIDE 4'-KINASE, MITOCHONDRIAL-RELATED"/>
    <property type="match status" value="1"/>
</dbReference>
<proteinExistence type="inferred from homology"/>
<keyword evidence="6 13" id="KW-0441">Lipid A biosynthesis</keyword>
<dbReference type="GO" id="GO:0005524">
    <property type="term" value="F:ATP binding"/>
    <property type="evidence" value="ECO:0007669"/>
    <property type="project" value="UniProtKB-UniRule"/>
</dbReference>
<keyword evidence="15" id="KW-1185">Reference proteome</keyword>
<evidence type="ECO:0000256" key="9">
    <source>
        <dbReference type="ARBA" id="ARBA00022777"/>
    </source>
</evidence>
<keyword evidence="8 13" id="KW-0547">Nucleotide-binding</keyword>
<comment type="catalytic activity">
    <reaction evidence="13">
        <text>a lipid A disaccharide + ATP = a lipid IVA + ADP + H(+)</text>
        <dbReference type="Rhea" id="RHEA:67840"/>
        <dbReference type="ChEBI" id="CHEBI:15378"/>
        <dbReference type="ChEBI" id="CHEBI:30616"/>
        <dbReference type="ChEBI" id="CHEBI:176343"/>
        <dbReference type="ChEBI" id="CHEBI:176425"/>
        <dbReference type="ChEBI" id="CHEBI:456216"/>
        <dbReference type="EC" id="2.7.1.130"/>
    </reaction>
</comment>
<organism evidence="14 15">
    <name type="scientific">Leucothrix pacifica</name>
    <dbReference type="NCBI Taxonomy" id="1247513"/>
    <lineage>
        <taxon>Bacteria</taxon>
        <taxon>Pseudomonadati</taxon>
        <taxon>Pseudomonadota</taxon>
        <taxon>Gammaproteobacteria</taxon>
        <taxon>Thiotrichales</taxon>
        <taxon>Thiotrichaceae</taxon>
        <taxon>Leucothrix</taxon>
    </lineage>
</organism>
<sequence length="323" mass="35709">MLETIWYQGGSGAYLLKPLEALYRLLARLDKHFSLNKQVNHFVPVIVVGNISVGGTGKTPLVIYLAHLLKEAGYRPGIITRGYGGSASHWPLLVEADGDASLYGDEPVLMAQRSGVPVVAGPDRNADVDALLQPGNIDIVISDDGLQHYRLKRDIEIVVIDGERGLGNEYCLPAGPLREPKSRLASCDFVIFNEPEPHSELSMQLQATLIRRLNSDLKQPLSDWKGRHIHAVTGIGNPLRFFNMLEESGLMVTRHSFPDHHAFSQADVDFADEIPVVMTEKDAVKCRGFAKDNHWFVPVTAIVTSAFAENLLARINEIKSDKQ</sequence>
<evidence type="ECO:0000256" key="13">
    <source>
        <dbReference type="HAMAP-Rule" id="MF_00409"/>
    </source>
</evidence>
<dbReference type="Gene3D" id="3.40.50.300">
    <property type="entry name" value="P-loop containing nucleotide triphosphate hydrolases"/>
    <property type="match status" value="1"/>
</dbReference>
<evidence type="ECO:0000256" key="4">
    <source>
        <dbReference type="ARBA" id="ARBA00016436"/>
    </source>
</evidence>
<keyword evidence="11 13" id="KW-0443">Lipid metabolism</keyword>
<dbReference type="EMBL" id="QGKM01000037">
    <property type="protein sequence ID" value="PWQ96499.1"/>
    <property type="molecule type" value="Genomic_DNA"/>
</dbReference>